<evidence type="ECO:0000313" key="2">
    <source>
        <dbReference type="EMBL" id="MEC0238922.1"/>
    </source>
</evidence>
<name>A0ABU6GGR0_9BACL</name>
<dbReference type="InterPro" id="IPR005835">
    <property type="entry name" value="NTP_transferase_dom"/>
</dbReference>
<dbReference type="PANTHER" id="PTHR42883:SF2">
    <property type="entry name" value="THYMIDYLYLTRANSFERASE"/>
    <property type="match status" value="1"/>
</dbReference>
<keyword evidence="3" id="KW-1185">Reference proteome</keyword>
<gene>
    <name evidence="2" type="ORF">P4H66_03435</name>
</gene>
<accession>A0ABU6GGR0</accession>
<dbReference type="Gene3D" id="3.90.550.10">
    <property type="entry name" value="Spore Coat Polysaccharide Biosynthesis Protein SpsA, Chain A"/>
    <property type="match status" value="1"/>
</dbReference>
<comment type="caution">
    <text evidence="2">The sequence shown here is derived from an EMBL/GenBank/DDBJ whole genome shotgun (WGS) entry which is preliminary data.</text>
</comment>
<sequence>MKAIILAAGYATRLYPLTRDMPKSLLPLGDGTILDLIIRKMEVVASISEIIIVSNAKFYIAFEEWAKSRSFRKAVKIINDGSTSEHNRLGAIGDIQFAIESEGIEEDLLVAAGDNVFTFDLTSYVDFFLEQQKDCILVQRLQDIHELKRVGVVELDDSQRVLSFEEKPEYPKTDIGVFAVYLYRKETLALFREYLLAGHHSDAPGYFPEWLSRVKELKAYFAEGVSYDMGTHEAYRNLQELVKCKWL</sequence>
<proteinExistence type="predicted"/>
<organism evidence="2 3">
    <name type="scientific">Paenibacillus dokdonensis</name>
    <dbReference type="NCBI Taxonomy" id="2567944"/>
    <lineage>
        <taxon>Bacteria</taxon>
        <taxon>Bacillati</taxon>
        <taxon>Bacillota</taxon>
        <taxon>Bacilli</taxon>
        <taxon>Bacillales</taxon>
        <taxon>Paenibacillaceae</taxon>
        <taxon>Paenibacillus</taxon>
    </lineage>
</organism>
<evidence type="ECO:0000313" key="3">
    <source>
        <dbReference type="Proteomes" id="UP001344632"/>
    </source>
</evidence>
<dbReference type="InterPro" id="IPR029044">
    <property type="entry name" value="Nucleotide-diphossugar_trans"/>
</dbReference>
<dbReference type="RefSeq" id="WP_326085782.1">
    <property type="nucleotide sequence ID" value="NZ_JARLKZ010000003.1"/>
</dbReference>
<dbReference type="EMBL" id="JARLKZ010000003">
    <property type="protein sequence ID" value="MEC0238922.1"/>
    <property type="molecule type" value="Genomic_DNA"/>
</dbReference>
<dbReference type="Pfam" id="PF00483">
    <property type="entry name" value="NTP_transferase"/>
    <property type="match status" value="1"/>
</dbReference>
<dbReference type="Proteomes" id="UP001344632">
    <property type="component" value="Unassembled WGS sequence"/>
</dbReference>
<evidence type="ECO:0000259" key="1">
    <source>
        <dbReference type="Pfam" id="PF00483"/>
    </source>
</evidence>
<feature type="domain" description="Nucleotidyl transferase" evidence="1">
    <location>
        <begin position="2"/>
        <end position="240"/>
    </location>
</feature>
<protein>
    <submittedName>
        <fullName evidence="2">Sugar phosphate nucleotidyltransferase</fullName>
    </submittedName>
</protein>
<dbReference type="SUPFAM" id="SSF53448">
    <property type="entry name" value="Nucleotide-diphospho-sugar transferases"/>
    <property type="match status" value="1"/>
</dbReference>
<reference evidence="2 3" key="1">
    <citation type="submission" date="2023-03" db="EMBL/GenBank/DDBJ databases">
        <title>Bacillus Genome Sequencing.</title>
        <authorList>
            <person name="Dunlap C."/>
        </authorList>
    </citation>
    <scope>NUCLEOTIDE SEQUENCE [LARGE SCALE GENOMIC DNA]</scope>
    <source>
        <strain evidence="2 3">BD-525</strain>
    </source>
</reference>
<dbReference type="PANTHER" id="PTHR42883">
    <property type="entry name" value="GLUCOSE-1-PHOSPHATE THYMIDYLTRANSFERASE"/>
    <property type="match status" value="1"/>
</dbReference>